<protein>
    <submittedName>
        <fullName evidence="1">Histidine phosphatase family protein</fullName>
    </submittedName>
</protein>
<keyword evidence="2" id="KW-1185">Reference proteome</keyword>
<organism evidence="1 2">
    <name type="scientific">Gordonia cholesterolivorans</name>
    <dbReference type="NCBI Taxonomy" id="559625"/>
    <lineage>
        <taxon>Bacteria</taxon>
        <taxon>Bacillati</taxon>
        <taxon>Actinomycetota</taxon>
        <taxon>Actinomycetes</taxon>
        <taxon>Mycobacteriales</taxon>
        <taxon>Gordoniaceae</taxon>
        <taxon>Gordonia</taxon>
    </lineage>
</organism>
<reference evidence="1 2" key="1">
    <citation type="journal article" date="2019" name="Int. J. Syst. Evol. Microbiol.">
        <title>The Global Catalogue of Microorganisms (GCM) 10K type strain sequencing project: providing services to taxonomists for standard genome sequencing and annotation.</title>
        <authorList>
            <consortium name="The Broad Institute Genomics Platform"/>
            <consortium name="The Broad Institute Genome Sequencing Center for Infectious Disease"/>
            <person name="Wu L."/>
            <person name="Ma J."/>
        </authorList>
    </citation>
    <scope>NUCLEOTIDE SEQUENCE [LARGE SCALE GENOMIC DNA]</scope>
    <source>
        <strain evidence="1 2">JCM 16227</strain>
    </source>
</reference>
<dbReference type="PANTHER" id="PTHR48100:SF2">
    <property type="entry name" value="CONSERVED PROTEIN"/>
    <property type="match status" value="1"/>
</dbReference>
<dbReference type="CDD" id="cd07067">
    <property type="entry name" value="HP_PGM_like"/>
    <property type="match status" value="1"/>
</dbReference>
<dbReference type="InterPro" id="IPR050275">
    <property type="entry name" value="PGM_Phosphatase"/>
</dbReference>
<dbReference type="Pfam" id="PF00300">
    <property type="entry name" value="His_Phos_1"/>
    <property type="match status" value="1"/>
</dbReference>
<dbReference type="SMART" id="SM00855">
    <property type="entry name" value="PGAM"/>
    <property type="match status" value="1"/>
</dbReference>
<dbReference type="RefSeq" id="WP_006894915.1">
    <property type="nucleotide sequence ID" value="NZ_BAAARB010000017.1"/>
</dbReference>
<evidence type="ECO:0000313" key="2">
    <source>
        <dbReference type="Proteomes" id="UP001501170"/>
    </source>
</evidence>
<dbReference type="PANTHER" id="PTHR48100">
    <property type="entry name" value="BROAD-SPECIFICITY PHOSPHATASE YOR283W-RELATED"/>
    <property type="match status" value="1"/>
</dbReference>
<dbReference type="EMBL" id="BAAARB010000017">
    <property type="protein sequence ID" value="GAA2387261.1"/>
    <property type="molecule type" value="Genomic_DNA"/>
</dbReference>
<comment type="caution">
    <text evidence="1">The sequence shown here is derived from an EMBL/GenBank/DDBJ whole genome shotgun (WGS) entry which is preliminary data.</text>
</comment>
<dbReference type="InterPro" id="IPR022492">
    <property type="entry name" value="Phosphomutase_MSMEG4193_put"/>
</dbReference>
<dbReference type="Gene3D" id="3.40.50.1240">
    <property type="entry name" value="Phosphoglycerate mutase-like"/>
    <property type="match status" value="1"/>
</dbReference>
<dbReference type="NCBIfam" id="TIGR03848">
    <property type="entry name" value="MSMEG_4193"/>
    <property type="match status" value="1"/>
</dbReference>
<accession>A0ABN3HT51</accession>
<sequence>MTVILVRHGRSTANTSGLLAGRTPGVGLDGHGRTQAGELPVRLGSVLGDLTAVVRSPLQRCAETVAPLVAARPELPHLTDPNLEEVDYGDWSNRKISELLGEPLWKVVQQQPSAVVFPGGEGLLDVSRRATRAIRELDRVHGGPDGKGVWVACSHGDVIKAVLADALGMHLDQFQRIVVDPGSISVIHYSAARPYVQTVNNNGVLELPRPPMAAGATVGGSTGA</sequence>
<dbReference type="InterPro" id="IPR029033">
    <property type="entry name" value="His_PPase_superfam"/>
</dbReference>
<name>A0ABN3HT51_9ACTN</name>
<dbReference type="InterPro" id="IPR013078">
    <property type="entry name" value="His_Pase_superF_clade-1"/>
</dbReference>
<evidence type="ECO:0000313" key="1">
    <source>
        <dbReference type="EMBL" id="GAA2387261.1"/>
    </source>
</evidence>
<dbReference type="Proteomes" id="UP001501170">
    <property type="component" value="Unassembled WGS sequence"/>
</dbReference>
<dbReference type="SUPFAM" id="SSF53254">
    <property type="entry name" value="Phosphoglycerate mutase-like"/>
    <property type="match status" value="1"/>
</dbReference>
<gene>
    <name evidence="1" type="ORF">GCM10009855_29220</name>
</gene>
<proteinExistence type="predicted"/>